<dbReference type="InterPro" id="IPR047717">
    <property type="entry name" value="CC_star_Cory"/>
</dbReference>
<accession>A0AAP6JDS3</accession>
<evidence type="ECO:0000313" key="2">
    <source>
        <dbReference type="Proteomes" id="UP001302316"/>
    </source>
</evidence>
<dbReference type="Pfam" id="PF25952">
    <property type="entry name" value="DUF7990"/>
    <property type="match status" value="1"/>
</dbReference>
<name>A0AAP6JDS3_9GAMM</name>
<protein>
    <submittedName>
        <fullName evidence="1">Cory-CC-star protein</fullName>
    </submittedName>
</protein>
<organism evidence="1 2">
    <name type="scientific">Natronospira elongata</name>
    <dbReference type="NCBI Taxonomy" id="3110268"/>
    <lineage>
        <taxon>Bacteria</taxon>
        <taxon>Pseudomonadati</taxon>
        <taxon>Pseudomonadota</taxon>
        <taxon>Gammaproteobacteria</taxon>
        <taxon>Natronospirales</taxon>
        <taxon>Natronospiraceae</taxon>
        <taxon>Natronospira</taxon>
    </lineage>
</organism>
<dbReference type="AlphaFoldDB" id="A0AAP6JDS3"/>
<proteinExistence type="predicted"/>
<dbReference type="EMBL" id="JAYGII010000003">
    <property type="protein sequence ID" value="MEA5444692.1"/>
    <property type="molecule type" value="Genomic_DNA"/>
</dbReference>
<reference evidence="1 2" key="1">
    <citation type="submission" date="2023-12" db="EMBL/GenBank/DDBJ databases">
        <title>Whole-genome sequencing of halo(alkali)philic microorganisms from hypersaline lakes.</title>
        <authorList>
            <person name="Sorokin D.Y."/>
            <person name="Merkel A.Y."/>
            <person name="Messina E."/>
            <person name="Yakimov M."/>
        </authorList>
    </citation>
    <scope>NUCLEOTIDE SEQUENCE [LARGE SCALE GENOMIC DNA]</scope>
    <source>
        <strain evidence="1 2">AB-CW1</strain>
    </source>
</reference>
<dbReference type="InterPro" id="IPR058303">
    <property type="entry name" value="DUF7990"/>
</dbReference>
<keyword evidence="2" id="KW-1185">Reference proteome</keyword>
<dbReference type="NCBIfam" id="NF041419">
    <property type="entry name" value="CC_star_Cory"/>
    <property type="match status" value="1"/>
</dbReference>
<sequence length="87" mass="10282">MSLSDRLRQLARAYRDFYELPMRRAVALEQRRREDFLRLLLMSESLGLPNPAAWYCLELMPFVIEDYHAWHRRMGMEHAPPGGIGCC</sequence>
<dbReference type="RefSeq" id="WP_346050164.1">
    <property type="nucleotide sequence ID" value="NZ_JAYGII010000003.1"/>
</dbReference>
<gene>
    <name evidence="1" type="ORF">VCB98_02545</name>
</gene>
<dbReference type="Proteomes" id="UP001302316">
    <property type="component" value="Unassembled WGS sequence"/>
</dbReference>
<comment type="caution">
    <text evidence="1">The sequence shown here is derived from an EMBL/GenBank/DDBJ whole genome shotgun (WGS) entry which is preliminary data.</text>
</comment>
<evidence type="ECO:0000313" key="1">
    <source>
        <dbReference type="EMBL" id="MEA5444692.1"/>
    </source>
</evidence>